<name>A0A521G0Q1_9BACT</name>
<evidence type="ECO:0000313" key="5">
    <source>
        <dbReference type="Proteomes" id="UP000316238"/>
    </source>
</evidence>
<keyword evidence="1" id="KW-1133">Transmembrane helix</keyword>
<dbReference type="Gene3D" id="1.20.144.10">
    <property type="entry name" value="Phosphatidic acid phosphatase type 2/haloperoxidase"/>
    <property type="match status" value="1"/>
</dbReference>
<feature type="transmembrane region" description="Helical" evidence="1">
    <location>
        <begin position="40"/>
        <end position="56"/>
    </location>
</feature>
<dbReference type="PANTHER" id="PTHR14969">
    <property type="entry name" value="SPHINGOSINE-1-PHOSPHATE PHOSPHOHYDROLASE"/>
    <property type="match status" value="1"/>
</dbReference>
<keyword evidence="1" id="KW-0812">Transmembrane</keyword>
<dbReference type="Proteomes" id="UP000316238">
    <property type="component" value="Unassembled WGS sequence"/>
</dbReference>
<feature type="signal peptide" evidence="2">
    <location>
        <begin position="1"/>
        <end position="20"/>
    </location>
</feature>
<dbReference type="SMART" id="SM00014">
    <property type="entry name" value="acidPPc"/>
    <property type="match status" value="1"/>
</dbReference>
<dbReference type="AlphaFoldDB" id="A0A521G0Q1"/>
<dbReference type="Pfam" id="PF01569">
    <property type="entry name" value="PAP2"/>
    <property type="match status" value="1"/>
</dbReference>
<comment type="caution">
    <text evidence="4">The sequence shown here is derived from an EMBL/GenBank/DDBJ whole genome shotgun (WGS) entry which is preliminary data.</text>
</comment>
<reference evidence="4" key="1">
    <citation type="submission" date="2017-07" db="EMBL/GenBank/DDBJ databases">
        <title>The cable genome - Insights into the physiology and evolution of filamentous bacteria capable of sulfide oxidation via long distance electron transfer.</title>
        <authorList>
            <person name="Thorup C."/>
            <person name="Bjerg J.T."/>
            <person name="Schreiber L."/>
            <person name="Nielsen L.P."/>
            <person name="Kjeldsen K.U."/>
            <person name="Boesen T."/>
            <person name="Boggild A."/>
            <person name="Meysman F."/>
            <person name="Geelhoed J."/>
            <person name="Schramm A."/>
        </authorList>
    </citation>
    <scope>NUCLEOTIDE SEQUENCE [LARGE SCALE GENOMIC DNA]</scope>
    <source>
        <strain evidence="4">GS</strain>
    </source>
</reference>
<dbReference type="PANTHER" id="PTHR14969:SF13">
    <property type="entry name" value="AT30094P"/>
    <property type="match status" value="1"/>
</dbReference>
<feature type="chain" id="PRO_5021742581" evidence="2">
    <location>
        <begin position="21"/>
        <end position="185"/>
    </location>
</feature>
<evidence type="ECO:0000259" key="3">
    <source>
        <dbReference type="SMART" id="SM00014"/>
    </source>
</evidence>
<dbReference type="InterPro" id="IPR000326">
    <property type="entry name" value="PAP2/HPO"/>
</dbReference>
<feature type="domain" description="Phosphatidic acid phosphatase type 2/haloperoxidase" evidence="3">
    <location>
        <begin position="60"/>
        <end position="160"/>
    </location>
</feature>
<dbReference type="CDD" id="cd03394">
    <property type="entry name" value="PAP2_like_5"/>
    <property type="match status" value="1"/>
</dbReference>
<dbReference type="EMBL" id="NQJD01000022">
    <property type="protein sequence ID" value="TAA74572.1"/>
    <property type="molecule type" value="Genomic_DNA"/>
</dbReference>
<sequence length="185" mass="19886">MNCRTKQIVASIAFLSFASAGTIFPQCAAASNVVETSGDVLLGLIPAVAFGSTLYIKDTEGSMQFVKAFIANQAVTQGLKYTIHKDRPDESDDHSFPSGHTSTTFQAAAFIHKRYGWQCSIPAYLGAAFTGYSRVDADKHYVEDVLAGAVIGTISSFYFTEPYKGVTVAPAASRDYIGITLTARF</sequence>
<dbReference type="SUPFAM" id="SSF48317">
    <property type="entry name" value="Acid phosphatase/Vanadium-dependent haloperoxidase"/>
    <property type="match status" value="1"/>
</dbReference>
<dbReference type="InterPro" id="IPR036938">
    <property type="entry name" value="PAP2/HPO_sf"/>
</dbReference>
<gene>
    <name evidence="4" type="ORF">CDV28_1229</name>
</gene>
<evidence type="ECO:0000256" key="2">
    <source>
        <dbReference type="SAM" id="SignalP"/>
    </source>
</evidence>
<organism evidence="4 5">
    <name type="scientific">Candidatus Electronema aureum</name>
    <dbReference type="NCBI Taxonomy" id="2005002"/>
    <lineage>
        <taxon>Bacteria</taxon>
        <taxon>Pseudomonadati</taxon>
        <taxon>Thermodesulfobacteriota</taxon>
        <taxon>Desulfobulbia</taxon>
        <taxon>Desulfobulbales</taxon>
        <taxon>Desulfobulbaceae</taxon>
        <taxon>Candidatus Electronema</taxon>
    </lineage>
</organism>
<keyword evidence="2" id="KW-0732">Signal</keyword>
<accession>A0A521G0Q1</accession>
<keyword evidence="1" id="KW-0472">Membrane</keyword>
<evidence type="ECO:0000313" key="4">
    <source>
        <dbReference type="EMBL" id="TAA74572.1"/>
    </source>
</evidence>
<proteinExistence type="predicted"/>
<protein>
    <submittedName>
        <fullName evidence="4">PAP2 superfamily protein</fullName>
    </submittedName>
</protein>
<evidence type="ECO:0000256" key="1">
    <source>
        <dbReference type="SAM" id="Phobius"/>
    </source>
</evidence>
<keyword evidence="5" id="KW-1185">Reference proteome</keyword>